<feature type="compositionally biased region" description="Basic and acidic residues" evidence="10">
    <location>
        <begin position="346"/>
        <end position="367"/>
    </location>
</feature>
<sequence>ENSVAVPGNIPVKLVKWKVNVGSVIGHGTVLCVYEPENSTNQRRLRSNQVGTVKTLAAKEGDLIKNGEILLVIGGCTHPTVMKDMCAECGADLRDGTPGKRKNPSDASVAMVHSIPELIISQKVTLELGKADEQRLIRDKKLVLLVDLDQTLIHTTNDKVPANLKDVHHFQLHHGRNLLWYHTKFRPGTEKFLERISKLYELHICTFGVRMYAHTIAKLLDPDGKYFSHRILSRDECFNPTSKTGNLKALFPCGDSMVCIIDDREDVWRFSPSLVHVKPYLFFDGTADINAPCGLDKETWEGENVEEKSGEEKKRQQPKYRAKEECKTGKVETEGDEEEEKEEIQEERKTEEKIETEKEKEEEKEEKIEEDMQVDAKIAQEKKADISEDEKDQNTDESREKLKEGKKDADSDYEEMIEWEDSDNYLVYLEDILSRIHTAYFQFYNQMIEKKAEDKQLPDIKTVLPYVKKRVLRGVNILFSGMIPINKNYEKSRAYIVAKSLGANIQTSLETEGEDRTTHVVAARDGTQKINDARKMKGVHIVNADWLWTCAYRWERVDEQLY</sequence>
<dbReference type="GO" id="GO:0005634">
    <property type="term" value="C:nucleus"/>
    <property type="evidence" value="ECO:0007669"/>
    <property type="project" value="UniProtKB-SubCell"/>
</dbReference>
<evidence type="ECO:0000256" key="5">
    <source>
        <dbReference type="ARBA" id="ARBA00023242"/>
    </source>
</evidence>
<dbReference type="Gene3D" id="1.10.287.10">
    <property type="entry name" value="S15/NS1, RNA-binding"/>
    <property type="match status" value="1"/>
</dbReference>
<dbReference type="InterPro" id="IPR011947">
    <property type="entry name" value="FCP1_euk"/>
</dbReference>
<dbReference type="SUPFAM" id="SSF52113">
    <property type="entry name" value="BRCT domain"/>
    <property type="match status" value="1"/>
</dbReference>
<evidence type="ECO:0000313" key="14">
    <source>
        <dbReference type="EnsemblMetazoa" id="CapteP23527"/>
    </source>
</evidence>
<dbReference type="OMA" id="DQTVIHC"/>
<evidence type="ECO:0000256" key="10">
    <source>
        <dbReference type="SAM" id="MobiDB-lite"/>
    </source>
</evidence>
<dbReference type="Gene3D" id="2.40.50.100">
    <property type="match status" value="1"/>
</dbReference>
<dbReference type="SUPFAM" id="SSF56784">
    <property type="entry name" value="HAD-like"/>
    <property type="match status" value="1"/>
</dbReference>
<dbReference type="InterPro" id="IPR039189">
    <property type="entry name" value="Fcp1"/>
</dbReference>
<evidence type="ECO:0000256" key="1">
    <source>
        <dbReference type="ARBA" id="ARBA00004123"/>
    </source>
</evidence>
<feature type="compositionally biased region" description="Acidic residues" evidence="10">
    <location>
        <begin position="334"/>
        <end position="345"/>
    </location>
</feature>
<keyword evidence="5 9" id="KW-0539">Nucleus</keyword>
<dbReference type="EnsemblMetazoa" id="CapteT23527">
    <property type="protein sequence ID" value="CapteP23527"/>
    <property type="gene ID" value="CapteG23527"/>
</dbReference>
<dbReference type="InterPro" id="IPR036412">
    <property type="entry name" value="HAD-like_sf"/>
</dbReference>
<dbReference type="Gene3D" id="3.40.50.1000">
    <property type="entry name" value="HAD superfamily/HAD-like"/>
    <property type="match status" value="1"/>
</dbReference>
<evidence type="ECO:0000313" key="15">
    <source>
        <dbReference type="Proteomes" id="UP000014760"/>
    </source>
</evidence>
<dbReference type="CDD" id="cd17729">
    <property type="entry name" value="BRCT_CTDP1"/>
    <property type="match status" value="1"/>
</dbReference>
<evidence type="ECO:0000256" key="3">
    <source>
        <dbReference type="ARBA" id="ARBA00022801"/>
    </source>
</evidence>
<feature type="domain" description="FCP1 homology" evidence="12">
    <location>
        <begin position="137"/>
        <end position="303"/>
    </location>
</feature>
<keyword evidence="4" id="KW-0904">Protein phosphatase</keyword>
<dbReference type="Pfam" id="PF00533">
    <property type="entry name" value="BRCT"/>
    <property type="match status" value="1"/>
</dbReference>
<dbReference type="FunCoup" id="R7TSM6">
    <property type="interactions" value="1025"/>
</dbReference>
<dbReference type="Gene3D" id="3.40.50.10190">
    <property type="entry name" value="BRCT domain"/>
    <property type="match status" value="1"/>
</dbReference>
<dbReference type="SMART" id="SM00292">
    <property type="entry name" value="BRCT"/>
    <property type="match status" value="1"/>
</dbReference>
<protein>
    <recommendedName>
        <fullName evidence="6 9">RNA polymerase II subunit A C-terminal domain phosphatase</fullName>
        <ecNumber evidence="2 9">3.1.3.16</ecNumber>
    </recommendedName>
</protein>
<dbReference type="SMART" id="SM00577">
    <property type="entry name" value="CPDc"/>
    <property type="match status" value="1"/>
</dbReference>
<feature type="region of interest" description="Disordered" evidence="10">
    <location>
        <begin position="301"/>
        <end position="409"/>
    </location>
</feature>
<dbReference type="STRING" id="283909.R7TSM6"/>
<feature type="non-terminal residue" evidence="13">
    <location>
        <position position="562"/>
    </location>
</feature>
<accession>R7TSM6</accession>
<comment type="catalytic activity">
    <reaction evidence="8 9">
        <text>O-phospho-L-threonyl-[protein] + H2O = L-threonyl-[protein] + phosphate</text>
        <dbReference type="Rhea" id="RHEA:47004"/>
        <dbReference type="Rhea" id="RHEA-COMP:11060"/>
        <dbReference type="Rhea" id="RHEA-COMP:11605"/>
        <dbReference type="ChEBI" id="CHEBI:15377"/>
        <dbReference type="ChEBI" id="CHEBI:30013"/>
        <dbReference type="ChEBI" id="CHEBI:43474"/>
        <dbReference type="ChEBI" id="CHEBI:61977"/>
        <dbReference type="EC" id="3.1.3.16"/>
    </reaction>
</comment>
<keyword evidence="3 9" id="KW-0378">Hydrolase</keyword>
<reference evidence="14" key="3">
    <citation type="submission" date="2015-06" db="UniProtKB">
        <authorList>
            <consortium name="EnsemblMetazoa"/>
        </authorList>
    </citation>
    <scope>IDENTIFICATION</scope>
</reference>
<dbReference type="PROSITE" id="PS50172">
    <property type="entry name" value="BRCT"/>
    <property type="match status" value="1"/>
</dbReference>
<name>R7TSM6_CAPTE</name>
<evidence type="ECO:0000256" key="4">
    <source>
        <dbReference type="ARBA" id="ARBA00022912"/>
    </source>
</evidence>
<dbReference type="InterPro" id="IPR023214">
    <property type="entry name" value="HAD_sf"/>
</dbReference>
<evidence type="ECO:0000256" key="8">
    <source>
        <dbReference type="ARBA" id="ARBA00048336"/>
    </source>
</evidence>
<comment type="catalytic activity">
    <reaction evidence="7 9">
        <text>O-phospho-L-seryl-[protein] + H2O = L-seryl-[protein] + phosphate</text>
        <dbReference type="Rhea" id="RHEA:20629"/>
        <dbReference type="Rhea" id="RHEA-COMP:9863"/>
        <dbReference type="Rhea" id="RHEA-COMP:11604"/>
        <dbReference type="ChEBI" id="CHEBI:15377"/>
        <dbReference type="ChEBI" id="CHEBI:29999"/>
        <dbReference type="ChEBI" id="CHEBI:43474"/>
        <dbReference type="ChEBI" id="CHEBI:83421"/>
        <dbReference type="EC" id="3.1.3.16"/>
    </reaction>
</comment>
<reference evidence="15" key="1">
    <citation type="submission" date="2012-12" db="EMBL/GenBank/DDBJ databases">
        <authorList>
            <person name="Hellsten U."/>
            <person name="Grimwood J."/>
            <person name="Chapman J.A."/>
            <person name="Shapiro H."/>
            <person name="Aerts A."/>
            <person name="Otillar R.P."/>
            <person name="Terry A.Y."/>
            <person name="Boore J.L."/>
            <person name="Simakov O."/>
            <person name="Marletaz F."/>
            <person name="Cho S.-J."/>
            <person name="Edsinger-Gonzales E."/>
            <person name="Havlak P."/>
            <person name="Kuo D.-H."/>
            <person name="Larsson T."/>
            <person name="Lv J."/>
            <person name="Arendt D."/>
            <person name="Savage R."/>
            <person name="Osoegawa K."/>
            <person name="de Jong P."/>
            <person name="Lindberg D.R."/>
            <person name="Seaver E.C."/>
            <person name="Weisblat D.A."/>
            <person name="Putnam N.H."/>
            <person name="Grigoriev I.V."/>
            <person name="Rokhsar D.S."/>
        </authorList>
    </citation>
    <scope>NUCLEOTIDE SEQUENCE</scope>
    <source>
        <strain evidence="15">I ESC-2004</strain>
    </source>
</reference>
<comment type="function">
    <text evidence="9">This promotes the activity of RNA polymerase II.</text>
</comment>
<evidence type="ECO:0000259" key="11">
    <source>
        <dbReference type="PROSITE" id="PS50172"/>
    </source>
</evidence>
<dbReference type="HOGENOM" id="CLU_007683_1_0_1"/>
<dbReference type="PROSITE" id="PS50969">
    <property type="entry name" value="FCP1"/>
    <property type="match status" value="1"/>
</dbReference>
<organism evidence="13">
    <name type="scientific">Capitella teleta</name>
    <name type="common">Polychaete worm</name>
    <dbReference type="NCBI Taxonomy" id="283909"/>
    <lineage>
        <taxon>Eukaryota</taxon>
        <taxon>Metazoa</taxon>
        <taxon>Spiralia</taxon>
        <taxon>Lophotrochozoa</taxon>
        <taxon>Annelida</taxon>
        <taxon>Polychaeta</taxon>
        <taxon>Sedentaria</taxon>
        <taxon>Scolecida</taxon>
        <taxon>Capitellidae</taxon>
        <taxon>Capitella</taxon>
    </lineage>
</organism>
<feature type="domain" description="BRCT" evidence="11">
    <location>
        <begin position="467"/>
        <end position="562"/>
    </location>
</feature>
<dbReference type="PANTHER" id="PTHR23081:SF36">
    <property type="entry name" value="RNA POLYMERASE II SUBUNIT A C-TERMINAL DOMAIN PHOSPHATASE"/>
    <property type="match status" value="1"/>
</dbReference>
<feature type="compositionally biased region" description="Basic and acidic residues" evidence="10">
    <location>
        <begin position="301"/>
        <end position="333"/>
    </location>
</feature>
<dbReference type="NCBIfam" id="TIGR02250">
    <property type="entry name" value="FCP1_euk"/>
    <property type="match status" value="1"/>
</dbReference>
<dbReference type="EC" id="3.1.3.16" evidence="2 9"/>
<evidence type="ECO:0000256" key="6">
    <source>
        <dbReference type="ARBA" id="ARBA00040602"/>
    </source>
</evidence>
<reference evidence="13 15" key="2">
    <citation type="journal article" date="2013" name="Nature">
        <title>Insights into bilaterian evolution from three spiralian genomes.</title>
        <authorList>
            <person name="Simakov O."/>
            <person name="Marletaz F."/>
            <person name="Cho S.J."/>
            <person name="Edsinger-Gonzales E."/>
            <person name="Havlak P."/>
            <person name="Hellsten U."/>
            <person name="Kuo D.H."/>
            <person name="Larsson T."/>
            <person name="Lv J."/>
            <person name="Arendt D."/>
            <person name="Savage R."/>
            <person name="Osoegawa K."/>
            <person name="de Jong P."/>
            <person name="Grimwood J."/>
            <person name="Chapman J.A."/>
            <person name="Shapiro H."/>
            <person name="Aerts A."/>
            <person name="Otillar R.P."/>
            <person name="Terry A.Y."/>
            <person name="Boore J.L."/>
            <person name="Grigoriev I.V."/>
            <person name="Lindberg D.R."/>
            <person name="Seaver E.C."/>
            <person name="Weisblat D.A."/>
            <person name="Putnam N.H."/>
            <person name="Rokhsar D.S."/>
        </authorList>
    </citation>
    <scope>NUCLEOTIDE SEQUENCE</scope>
    <source>
        <strain evidence="13 15">I ESC-2004</strain>
    </source>
</reference>
<dbReference type="SUPFAM" id="SSF51230">
    <property type="entry name" value="Single hybrid motif"/>
    <property type="match status" value="1"/>
</dbReference>
<dbReference type="Pfam" id="PF03031">
    <property type="entry name" value="NIF"/>
    <property type="match status" value="1"/>
</dbReference>
<dbReference type="InterPro" id="IPR058785">
    <property type="entry name" value="BSH_FCP1"/>
</dbReference>
<evidence type="ECO:0000313" key="13">
    <source>
        <dbReference type="EMBL" id="ELT96883.1"/>
    </source>
</evidence>
<dbReference type="CDD" id="cd07521">
    <property type="entry name" value="HAD_FCP1-like"/>
    <property type="match status" value="1"/>
</dbReference>
<evidence type="ECO:0000256" key="7">
    <source>
        <dbReference type="ARBA" id="ARBA00047761"/>
    </source>
</evidence>
<dbReference type="Proteomes" id="UP000014760">
    <property type="component" value="Unassembled WGS sequence"/>
</dbReference>
<proteinExistence type="predicted"/>
<dbReference type="EMBL" id="KB308724">
    <property type="protein sequence ID" value="ELT96883.1"/>
    <property type="molecule type" value="Genomic_DNA"/>
</dbReference>
<dbReference type="FunFam" id="3.40.50.1000:FF:000040">
    <property type="entry name" value="RNA polymerase II subunit A C-terminal domain phosphatase"/>
    <property type="match status" value="1"/>
</dbReference>
<dbReference type="Pfam" id="PF26077">
    <property type="entry name" value="BSH_Fcp1"/>
    <property type="match status" value="1"/>
</dbReference>
<feature type="compositionally biased region" description="Basic and acidic residues" evidence="10">
    <location>
        <begin position="378"/>
        <end position="409"/>
    </location>
</feature>
<evidence type="ECO:0000256" key="2">
    <source>
        <dbReference type="ARBA" id="ARBA00013081"/>
    </source>
</evidence>
<dbReference type="InterPro" id="IPR001357">
    <property type="entry name" value="BRCT_dom"/>
</dbReference>
<evidence type="ECO:0000259" key="12">
    <source>
        <dbReference type="PROSITE" id="PS50969"/>
    </source>
</evidence>
<dbReference type="FunFam" id="3.40.50.10190:FF:000007">
    <property type="entry name" value="RNA polymerase II subunit A C-terminal domain phosphatase"/>
    <property type="match status" value="1"/>
</dbReference>
<dbReference type="InterPro" id="IPR004274">
    <property type="entry name" value="FCP1_dom"/>
</dbReference>
<dbReference type="OrthoDB" id="10249888at2759"/>
<dbReference type="EMBL" id="AMQN01000262">
    <property type="status" value="NOT_ANNOTATED_CDS"/>
    <property type="molecule type" value="Genomic_DNA"/>
</dbReference>
<dbReference type="InterPro" id="IPR011053">
    <property type="entry name" value="Single_hybrid_motif"/>
</dbReference>
<comment type="subcellular location">
    <subcellularLocation>
        <location evidence="1 9">Nucleus</location>
    </subcellularLocation>
</comment>
<evidence type="ECO:0000256" key="9">
    <source>
        <dbReference type="RuleBase" id="RU366066"/>
    </source>
</evidence>
<dbReference type="GO" id="GO:0008420">
    <property type="term" value="F:RNA polymerase II CTD heptapeptide repeat phosphatase activity"/>
    <property type="evidence" value="ECO:0007669"/>
    <property type="project" value="UniProtKB-UniRule"/>
</dbReference>
<dbReference type="InterPro" id="IPR036420">
    <property type="entry name" value="BRCT_dom_sf"/>
</dbReference>
<dbReference type="AlphaFoldDB" id="R7TSM6"/>
<feature type="non-terminal residue" evidence="13">
    <location>
        <position position="1"/>
    </location>
</feature>
<keyword evidence="15" id="KW-1185">Reference proteome</keyword>
<gene>
    <name evidence="13" type="ORF">CAPTEDRAFT_23527</name>
</gene>
<dbReference type="PANTHER" id="PTHR23081">
    <property type="entry name" value="RNA POLYMERASE II CTD PHOSPHATASE"/>
    <property type="match status" value="1"/>
</dbReference>